<protein>
    <submittedName>
        <fullName evidence="2">ABC-2 type transport system permease protein</fullName>
    </submittedName>
</protein>
<evidence type="ECO:0000256" key="1">
    <source>
        <dbReference type="SAM" id="Phobius"/>
    </source>
</evidence>
<dbReference type="PANTHER" id="PTHR37305:SF2">
    <property type="entry name" value="BACITRACIN TRANSPORT PERMEASE PROTEIN BCRB"/>
    <property type="match status" value="1"/>
</dbReference>
<dbReference type="STRING" id="1121476.SAMN02745751_00230"/>
<feature type="transmembrane region" description="Helical" evidence="1">
    <location>
        <begin position="306"/>
        <end position="325"/>
    </location>
</feature>
<dbReference type="PANTHER" id="PTHR37305">
    <property type="entry name" value="INTEGRAL MEMBRANE PROTEIN-RELATED"/>
    <property type="match status" value="1"/>
</dbReference>
<dbReference type="AlphaFoldDB" id="A0A1M6ASA8"/>
<organism evidence="2 3">
    <name type="scientific">Dethiosulfatibacter aminovorans DSM 17477</name>
    <dbReference type="NCBI Taxonomy" id="1121476"/>
    <lineage>
        <taxon>Bacteria</taxon>
        <taxon>Bacillati</taxon>
        <taxon>Bacillota</taxon>
        <taxon>Tissierellia</taxon>
        <taxon>Dethiosulfatibacter</taxon>
    </lineage>
</organism>
<keyword evidence="1" id="KW-1133">Transmembrane helix</keyword>
<feature type="transmembrane region" description="Helical" evidence="1">
    <location>
        <begin position="281"/>
        <end position="300"/>
    </location>
</feature>
<dbReference type="Proteomes" id="UP000184052">
    <property type="component" value="Unassembled WGS sequence"/>
</dbReference>
<feature type="transmembrane region" description="Helical" evidence="1">
    <location>
        <begin position="121"/>
        <end position="144"/>
    </location>
</feature>
<dbReference type="GO" id="GO:0005886">
    <property type="term" value="C:plasma membrane"/>
    <property type="evidence" value="ECO:0007669"/>
    <property type="project" value="UniProtKB-SubCell"/>
</dbReference>
<feature type="transmembrane region" description="Helical" evidence="1">
    <location>
        <begin position="164"/>
        <end position="190"/>
    </location>
</feature>
<proteinExistence type="predicted"/>
<keyword evidence="3" id="KW-1185">Reference proteome</keyword>
<accession>A0A1M6ASA8</accession>
<evidence type="ECO:0000313" key="2">
    <source>
        <dbReference type="EMBL" id="SHI39352.1"/>
    </source>
</evidence>
<dbReference type="RefSeq" id="WP_073045814.1">
    <property type="nucleotide sequence ID" value="NZ_FQZL01000004.1"/>
</dbReference>
<dbReference type="Pfam" id="PF12679">
    <property type="entry name" value="ABC2_membrane_2"/>
    <property type="match status" value="1"/>
</dbReference>
<dbReference type="GO" id="GO:0140359">
    <property type="term" value="F:ABC-type transporter activity"/>
    <property type="evidence" value="ECO:0007669"/>
    <property type="project" value="InterPro"/>
</dbReference>
<keyword evidence="1" id="KW-0472">Membrane</keyword>
<sequence length="334" mass="37722">MVSLVENEVAKIICKKRLHVIVVILLVIIGLFAYGENYTISRMQQRVADEMGIENSTEWENLIRQQLSDLERRMNNPYIPEEGRASLRVRIDQLSFYLDKGINPISPTSAKFMGDFMEQSILLLLPLMIIILAADIVSGEFNSGTIKLLLTRPVQRWKILLSKLWAITIMEMVVIISIAIISWLVSIVVFRQGGFNEPVITGFRILEGRLDASQIRTIPRWQYLVMVYSIGYYVAFVIGCLSLMVSVMVKSTSASIGIMMSALIGGSFLSLFIADWKITRYLFTVNMNLVSFLSGEFIIFEGLSMTFSTLVLLGWATGSLVLAFIKFTREDILS</sequence>
<feature type="transmembrane region" description="Helical" evidence="1">
    <location>
        <begin position="18"/>
        <end position="35"/>
    </location>
</feature>
<gene>
    <name evidence="2" type="ORF">SAMN02745751_00230</name>
</gene>
<keyword evidence="1" id="KW-0812">Transmembrane</keyword>
<name>A0A1M6ASA8_9FIRM</name>
<feature type="transmembrane region" description="Helical" evidence="1">
    <location>
        <begin position="223"/>
        <end position="248"/>
    </location>
</feature>
<dbReference type="EMBL" id="FQZL01000004">
    <property type="protein sequence ID" value="SHI39352.1"/>
    <property type="molecule type" value="Genomic_DNA"/>
</dbReference>
<feature type="transmembrane region" description="Helical" evidence="1">
    <location>
        <begin position="254"/>
        <end position="274"/>
    </location>
</feature>
<evidence type="ECO:0000313" key="3">
    <source>
        <dbReference type="Proteomes" id="UP000184052"/>
    </source>
</evidence>
<reference evidence="2 3" key="1">
    <citation type="submission" date="2016-11" db="EMBL/GenBank/DDBJ databases">
        <authorList>
            <person name="Jaros S."/>
            <person name="Januszkiewicz K."/>
            <person name="Wedrychowicz H."/>
        </authorList>
    </citation>
    <scope>NUCLEOTIDE SEQUENCE [LARGE SCALE GENOMIC DNA]</scope>
    <source>
        <strain evidence="2 3">DSM 17477</strain>
    </source>
</reference>